<evidence type="ECO:0000313" key="2">
    <source>
        <dbReference type="Proteomes" id="UP000494256"/>
    </source>
</evidence>
<sequence length="86" mass="9321">MSLRASVQSGDRVLENVGLVGFGPMEIGLSRQSSRTFGSMEVIYARGDVTARRSGRSVRVHSVRYARNDLTPTRRAAVTRATALGP</sequence>
<organism evidence="1 2">
    <name type="scientific">Arctia plantaginis</name>
    <name type="common">Wood tiger moth</name>
    <name type="synonym">Phalaena plantaginis</name>
    <dbReference type="NCBI Taxonomy" id="874455"/>
    <lineage>
        <taxon>Eukaryota</taxon>
        <taxon>Metazoa</taxon>
        <taxon>Ecdysozoa</taxon>
        <taxon>Arthropoda</taxon>
        <taxon>Hexapoda</taxon>
        <taxon>Insecta</taxon>
        <taxon>Pterygota</taxon>
        <taxon>Neoptera</taxon>
        <taxon>Endopterygota</taxon>
        <taxon>Lepidoptera</taxon>
        <taxon>Glossata</taxon>
        <taxon>Ditrysia</taxon>
        <taxon>Noctuoidea</taxon>
        <taxon>Erebidae</taxon>
        <taxon>Arctiinae</taxon>
        <taxon>Arctia</taxon>
    </lineage>
</organism>
<comment type="caution">
    <text evidence="1">The sequence shown here is derived from an EMBL/GenBank/DDBJ whole genome shotgun (WGS) entry which is preliminary data.</text>
</comment>
<protein>
    <submittedName>
        <fullName evidence="1">Uncharacterized protein</fullName>
    </submittedName>
</protein>
<dbReference type="OrthoDB" id="7357196at2759"/>
<name>A0A8S0ZQV6_ARCPL</name>
<reference evidence="1 2" key="1">
    <citation type="submission" date="2020-04" db="EMBL/GenBank/DDBJ databases">
        <authorList>
            <person name="Wallbank WR R."/>
            <person name="Pardo Diaz C."/>
            <person name="Kozak K."/>
            <person name="Martin S."/>
            <person name="Jiggins C."/>
            <person name="Moest M."/>
            <person name="Warren A I."/>
            <person name="Byers J.R.P. K."/>
            <person name="Montejo-Kovacevich G."/>
            <person name="Yen C E."/>
        </authorList>
    </citation>
    <scope>NUCLEOTIDE SEQUENCE [LARGE SCALE GENOMIC DNA]</scope>
</reference>
<gene>
    <name evidence="1" type="ORF">APLA_LOCUS7019</name>
</gene>
<evidence type="ECO:0000313" key="1">
    <source>
        <dbReference type="EMBL" id="CAB3235614.1"/>
    </source>
</evidence>
<dbReference type="EMBL" id="CADEBD010000300">
    <property type="protein sequence ID" value="CAB3235614.1"/>
    <property type="molecule type" value="Genomic_DNA"/>
</dbReference>
<accession>A0A8S0ZQV6</accession>
<proteinExistence type="predicted"/>
<dbReference type="Proteomes" id="UP000494256">
    <property type="component" value="Unassembled WGS sequence"/>
</dbReference>
<dbReference type="AlphaFoldDB" id="A0A8S0ZQV6"/>